<keyword evidence="1 5" id="KW-0699">rRNA-binding</keyword>
<comment type="similarity">
    <text evidence="5 6">Belongs to the universal ribosomal protein uL6 family.</text>
</comment>
<accession>W4LV72</accession>
<dbReference type="InterPro" id="IPR036789">
    <property type="entry name" value="Ribosomal_uL6-like_a/b-dom_sf"/>
</dbReference>
<evidence type="ECO:0000256" key="6">
    <source>
        <dbReference type="RuleBase" id="RU003869"/>
    </source>
</evidence>
<gene>
    <name evidence="5" type="primary">rplF</name>
    <name evidence="9" type="ORF">ETSY1_06355</name>
</gene>
<dbReference type="GO" id="GO:0022625">
    <property type="term" value="C:cytosolic large ribosomal subunit"/>
    <property type="evidence" value="ECO:0007669"/>
    <property type="project" value="UniProtKB-UniRule"/>
</dbReference>
<dbReference type="SUPFAM" id="SSF56053">
    <property type="entry name" value="Ribosomal protein L6"/>
    <property type="match status" value="2"/>
</dbReference>
<dbReference type="Pfam" id="PF00347">
    <property type="entry name" value="Ribosomal_L6"/>
    <property type="match status" value="2"/>
</dbReference>
<evidence type="ECO:0000256" key="7">
    <source>
        <dbReference type="RuleBase" id="RU003870"/>
    </source>
</evidence>
<dbReference type="InterPro" id="IPR020040">
    <property type="entry name" value="Ribosomal_uL6_a/b-dom"/>
</dbReference>
<evidence type="ECO:0000313" key="9">
    <source>
        <dbReference type="EMBL" id="ETX01696.1"/>
    </source>
</evidence>
<dbReference type="PATRIC" id="fig|1429438.4.peg.1401"/>
<comment type="function">
    <text evidence="5 7">This protein binds to the 23S rRNA, and is important in its secondary structure. It is located near the subunit interface in the base of the L7/L12 stalk, and near the tRNA binding site of the peptidyltransferase center.</text>
</comment>
<dbReference type="PROSITE" id="PS00525">
    <property type="entry name" value="RIBOSOMAL_L6_1"/>
    <property type="match status" value="1"/>
</dbReference>
<dbReference type="FunFam" id="3.90.930.12:FF:000002">
    <property type="entry name" value="50S ribosomal protein L6"/>
    <property type="match status" value="1"/>
</dbReference>
<evidence type="ECO:0000313" key="10">
    <source>
        <dbReference type="Proteomes" id="UP000019141"/>
    </source>
</evidence>
<evidence type="ECO:0000256" key="1">
    <source>
        <dbReference type="ARBA" id="ARBA00022730"/>
    </source>
</evidence>
<dbReference type="PIRSF" id="PIRSF002162">
    <property type="entry name" value="Ribosomal_L6"/>
    <property type="match status" value="1"/>
</dbReference>
<evidence type="ECO:0000259" key="8">
    <source>
        <dbReference type="Pfam" id="PF00347"/>
    </source>
</evidence>
<evidence type="ECO:0000256" key="2">
    <source>
        <dbReference type="ARBA" id="ARBA00022884"/>
    </source>
</evidence>
<dbReference type="AlphaFoldDB" id="W4LV72"/>
<evidence type="ECO:0000256" key="4">
    <source>
        <dbReference type="ARBA" id="ARBA00023274"/>
    </source>
</evidence>
<dbReference type="Proteomes" id="UP000019141">
    <property type="component" value="Unassembled WGS sequence"/>
</dbReference>
<proteinExistence type="inferred from homology"/>
<dbReference type="PANTHER" id="PTHR11655">
    <property type="entry name" value="60S/50S RIBOSOMAL PROTEIN L6/L9"/>
    <property type="match status" value="1"/>
</dbReference>
<dbReference type="InterPro" id="IPR019906">
    <property type="entry name" value="Ribosomal_uL6_bac-type"/>
</dbReference>
<reference evidence="9 10" key="1">
    <citation type="journal article" date="2014" name="Nature">
        <title>An environmental bacterial taxon with a large and distinct metabolic repertoire.</title>
        <authorList>
            <person name="Wilson M.C."/>
            <person name="Mori T."/>
            <person name="Ruckert C."/>
            <person name="Uria A.R."/>
            <person name="Helf M.J."/>
            <person name="Takada K."/>
            <person name="Gernert C."/>
            <person name="Steffens U.A."/>
            <person name="Heycke N."/>
            <person name="Schmitt S."/>
            <person name="Rinke C."/>
            <person name="Helfrich E.J."/>
            <person name="Brachmann A.O."/>
            <person name="Gurgui C."/>
            <person name="Wakimoto T."/>
            <person name="Kracht M."/>
            <person name="Crusemann M."/>
            <person name="Hentschel U."/>
            <person name="Abe I."/>
            <person name="Matsunaga S."/>
            <person name="Kalinowski J."/>
            <person name="Takeyama H."/>
            <person name="Piel J."/>
        </authorList>
    </citation>
    <scope>NUCLEOTIDE SEQUENCE [LARGE SCALE GENOMIC DNA]</scope>
    <source>
        <strain evidence="10">TSY1</strain>
    </source>
</reference>
<dbReference type="EMBL" id="AZHW01000207">
    <property type="protein sequence ID" value="ETX01696.1"/>
    <property type="molecule type" value="Genomic_DNA"/>
</dbReference>
<feature type="domain" description="Large ribosomal subunit protein uL6 alpha-beta" evidence="8">
    <location>
        <begin position="11"/>
        <end position="83"/>
    </location>
</feature>
<organism evidence="9 10">
    <name type="scientific">Entotheonella factor</name>
    <dbReference type="NCBI Taxonomy" id="1429438"/>
    <lineage>
        <taxon>Bacteria</taxon>
        <taxon>Pseudomonadati</taxon>
        <taxon>Nitrospinota/Tectimicrobiota group</taxon>
        <taxon>Candidatus Tectimicrobiota</taxon>
        <taxon>Candidatus Entotheonellia</taxon>
        <taxon>Candidatus Entotheonellales</taxon>
        <taxon>Candidatus Entotheonellaceae</taxon>
        <taxon>Candidatus Entotheonella</taxon>
    </lineage>
</organism>
<protein>
    <recommendedName>
        <fullName evidence="5">Large ribosomal subunit protein uL6</fullName>
    </recommendedName>
</protein>
<dbReference type="HAMAP" id="MF_01365_B">
    <property type="entry name" value="Ribosomal_uL6_B"/>
    <property type="match status" value="1"/>
</dbReference>
<comment type="caution">
    <text evidence="9">The sequence shown here is derived from an EMBL/GenBank/DDBJ whole genome shotgun (WGS) entry which is preliminary data.</text>
</comment>
<dbReference type="HOGENOM" id="CLU_065464_1_2_7"/>
<name>W4LV72_ENTF1</name>
<dbReference type="GO" id="GO:0003735">
    <property type="term" value="F:structural constituent of ribosome"/>
    <property type="evidence" value="ECO:0007669"/>
    <property type="project" value="UniProtKB-UniRule"/>
</dbReference>
<dbReference type="InterPro" id="IPR002358">
    <property type="entry name" value="Ribosomal_uL6_CS"/>
</dbReference>
<dbReference type="Gene3D" id="3.90.930.12">
    <property type="entry name" value="Ribosomal protein L6, alpha-beta domain"/>
    <property type="match status" value="2"/>
</dbReference>
<dbReference type="PANTHER" id="PTHR11655:SF14">
    <property type="entry name" value="LARGE RIBOSOMAL SUBUNIT PROTEIN UL6M"/>
    <property type="match status" value="1"/>
</dbReference>
<sequence>MSRIGRMPITIPGGVELNVDDDNHVQVKGPRGQLSRTFHPRVVFERDGDTIHVKRQSEAKLDKSLHGLSRTLLNNMVVGVTDGFEKQLEIVWGGHRAQLEGKTLTLQLGHSHQIRIEAPEGIEFELNRTLITVRGIQKELVGQVAANIRSVRKPEPYKGKGIKYTTENIHRKEGKAG</sequence>
<keyword evidence="10" id="KW-1185">Reference proteome</keyword>
<dbReference type="GO" id="GO:0019843">
    <property type="term" value="F:rRNA binding"/>
    <property type="evidence" value="ECO:0007669"/>
    <property type="project" value="UniProtKB-UniRule"/>
</dbReference>
<dbReference type="PRINTS" id="PR00059">
    <property type="entry name" value="RIBOSOMALL6"/>
</dbReference>
<evidence type="ECO:0000256" key="3">
    <source>
        <dbReference type="ARBA" id="ARBA00022980"/>
    </source>
</evidence>
<keyword evidence="2 5" id="KW-0694">RNA-binding</keyword>
<dbReference type="InterPro" id="IPR000702">
    <property type="entry name" value="Ribosomal_uL6-like"/>
</dbReference>
<comment type="subunit">
    <text evidence="5">Part of the 50S ribosomal subunit.</text>
</comment>
<keyword evidence="4 5" id="KW-0687">Ribonucleoprotein</keyword>
<feature type="domain" description="Large ribosomal subunit protein uL6 alpha-beta" evidence="8">
    <location>
        <begin position="94"/>
        <end position="164"/>
    </location>
</feature>
<dbReference type="NCBIfam" id="TIGR03654">
    <property type="entry name" value="L6_bact"/>
    <property type="match status" value="1"/>
</dbReference>
<keyword evidence="3 5" id="KW-0689">Ribosomal protein</keyword>
<evidence type="ECO:0000256" key="5">
    <source>
        <dbReference type="HAMAP-Rule" id="MF_01365"/>
    </source>
</evidence>
<dbReference type="GO" id="GO:0002181">
    <property type="term" value="P:cytoplasmic translation"/>
    <property type="evidence" value="ECO:0007669"/>
    <property type="project" value="TreeGrafter"/>
</dbReference>